<organism evidence="2 3">
    <name type="scientific">Ruminococcus flavefaciens</name>
    <dbReference type="NCBI Taxonomy" id="1265"/>
    <lineage>
        <taxon>Bacteria</taxon>
        <taxon>Bacillati</taxon>
        <taxon>Bacillota</taxon>
        <taxon>Clostridia</taxon>
        <taxon>Eubacteriales</taxon>
        <taxon>Oscillospiraceae</taxon>
        <taxon>Ruminococcus</taxon>
    </lineage>
</organism>
<dbReference type="EMBL" id="QGDI01000002">
    <property type="protein sequence ID" value="PWJ14739.1"/>
    <property type="molecule type" value="Genomic_DNA"/>
</dbReference>
<dbReference type="RefSeq" id="WP_109725599.1">
    <property type="nucleotide sequence ID" value="NZ_QGDI01000002.1"/>
</dbReference>
<sequence>MNDKDINLDALENADEDTIKKIAADCPASDEEKERMFAMSRKIYKERTKESNNINDMEVSGVDVYKRPAWLKFAAAAAAIAIAAGAVTGGGILLKRHRTQPKVDSSEIEELAMSPFGDLSGCRVRLSNAAIAPAVFEPNEENRTALLTALNEGEWNKISPDTPLPDGESELIYIMNGTKPCRLTLYGDHTICYEDNSSKERYEIDIDTENAVREAIKYDPEAGDELIYLDVNDLNNINSVWLTTSSLNPDYADVYIPPAGKIFTVPAKNCRFCVNEKWDAEAAFSCENIPEALSIFTEMEWKEADCEPNFGDDICYVAFRCSDQYGLFNYSLNVYSNGYAYAEYSDKSTGEAGSCIYMLKTQDYESLHSAFVDEAYVQLNNMDPAEEIKHCKLLLMQISRTDDTSKLLNLYDNAMYTAAADALKAASWEVLPDDAECGEEVCRLRINENLYLQTYCFYDNNVAVIGYEKKKYSVSPELTDTIKSLSDYAWKRAEPHSQLENEAPDTLERGKEAYQNALETNGKFNGGAPDLLDIDTSSEGYRDFGDGFSGYLVRNVSSIDEINEMYHQTFSDRYPENSFIDGSPYFERDGKVYWFAGGKGSHIYYLGTEVLGILRRTDDEIFFAVENSYGGGNVDDTPPWTEQTEFSVVVQPDGSWRVGKLTVPY</sequence>
<dbReference type="Proteomes" id="UP000245720">
    <property type="component" value="Unassembled WGS sequence"/>
</dbReference>
<dbReference type="AlphaFoldDB" id="A0A315Y4K7"/>
<name>A0A315Y4K7_RUMFL</name>
<evidence type="ECO:0000313" key="2">
    <source>
        <dbReference type="EMBL" id="PWJ14739.1"/>
    </source>
</evidence>
<feature type="transmembrane region" description="Helical" evidence="1">
    <location>
        <begin position="73"/>
        <end position="94"/>
    </location>
</feature>
<evidence type="ECO:0000256" key="1">
    <source>
        <dbReference type="SAM" id="Phobius"/>
    </source>
</evidence>
<keyword evidence="1" id="KW-0472">Membrane</keyword>
<accession>A0A315Y4K7</accession>
<reference evidence="2 3" key="1">
    <citation type="submission" date="2018-05" db="EMBL/GenBank/DDBJ databases">
        <title>The Hungate 1000. A catalogue of reference genomes from the rumen microbiome.</title>
        <authorList>
            <person name="Kelly W."/>
        </authorList>
    </citation>
    <scope>NUCLEOTIDE SEQUENCE [LARGE SCALE GENOMIC DNA]</scope>
    <source>
        <strain evidence="2 3">SAb67</strain>
    </source>
</reference>
<proteinExistence type="predicted"/>
<dbReference type="OrthoDB" id="1815523at2"/>
<keyword evidence="1" id="KW-0812">Transmembrane</keyword>
<protein>
    <submittedName>
        <fullName evidence="2">Uncharacterized protein</fullName>
    </submittedName>
</protein>
<gene>
    <name evidence="2" type="ORF">IE37_00725</name>
</gene>
<keyword evidence="1" id="KW-1133">Transmembrane helix</keyword>
<comment type="caution">
    <text evidence="2">The sequence shown here is derived from an EMBL/GenBank/DDBJ whole genome shotgun (WGS) entry which is preliminary data.</text>
</comment>
<evidence type="ECO:0000313" key="3">
    <source>
        <dbReference type="Proteomes" id="UP000245720"/>
    </source>
</evidence>